<dbReference type="AlphaFoldDB" id="A0A367GN33"/>
<dbReference type="Proteomes" id="UP000253209">
    <property type="component" value="Unassembled WGS sequence"/>
</dbReference>
<dbReference type="EMBL" id="QGDC01000005">
    <property type="protein sequence ID" value="RCH54884.1"/>
    <property type="molecule type" value="Genomic_DNA"/>
</dbReference>
<evidence type="ECO:0000313" key="3">
    <source>
        <dbReference type="Proteomes" id="UP000253209"/>
    </source>
</evidence>
<dbReference type="OrthoDB" id="645964at2"/>
<comment type="caution">
    <text evidence="2">The sequence shown here is derived from an EMBL/GenBank/DDBJ whole genome shotgun (WGS) entry which is preliminary data.</text>
</comment>
<protein>
    <recommendedName>
        <fullName evidence="4">SGNH/GDSL hydrolase family protein</fullName>
    </recommendedName>
</protein>
<accession>A0A367GN33</accession>
<evidence type="ECO:0000313" key="2">
    <source>
        <dbReference type="EMBL" id="RCH54884.1"/>
    </source>
</evidence>
<evidence type="ECO:0000256" key="1">
    <source>
        <dbReference type="SAM" id="Phobius"/>
    </source>
</evidence>
<keyword evidence="1" id="KW-0472">Membrane</keyword>
<keyword evidence="3" id="KW-1185">Reference proteome</keyword>
<keyword evidence="1" id="KW-1133">Transmembrane helix</keyword>
<reference evidence="2 3" key="1">
    <citation type="submission" date="2018-05" db="EMBL/GenBank/DDBJ databases">
        <title>Mucilaginibacter hurinus sp. nov., isolated from briquette warehouse soil.</title>
        <authorList>
            <person name="Choi L."/>
        </authorList>
    </citation>
    <scope>NUCLEOTIDE SEQUENCE [LARGE SCALE GENOMIC DNA]</scope>
    <source>
        <strain evidence="2 3">ZR32</strain>
    </source>
</reference>
<organism evidence="2 3">
    <name type="scientific">Mucilaginibacter hurinus</name>
    <dbReference type="NCBI Taxonomy" id="2201324"/>
    <lineage>
        <taxon>Bacteria</taxon>
        <taxon>Pseudomonadati</taxon>
        <taxon>Bacteroidota</taxon>
        <taxon>Sphingobacteriia</taxon>
        <taxon>Sphingobacteriales</taxon>
        <taxon>Sphingobacteriaceae</taxon>
        <taxon>Mucilaginibacter</taxon>
    </lineage>
</organism>
<name>A0A367GN33_9SPHI</name>
<dbReference type="SUPFAM" id="SSF52266">
    <property type="entry name" value="SGNH hydrolase"/>
    <property type="match status" value="1"/>
</dbReference>
<evidence type="ECO:0008006" key="4">
    <source>
        <dbReference type="Google" id="ProtNLM"/>
    </source>
</evidence>
<proteinExistence type="predicted"/>
<keyword evidence="1" id="KW-0812">Transmembrane</keyword>
<gene>
    <name evidence="2" type="ORF">DJ568_10415</name>
</gene>
<feature type="transmembrane region" description="Helical" evidence="1">
    <location>
        <begin position="6"/>
        <end position="30"/>
    </location>
</feature>
<sequence>MKHFLTRLIIFIAVAFVSQLALYIGIKAVLDAKSNFRFSRYFRDKTHNNFVIGASRAVNSINEKYANENLKLDFINLGFNGQPYANMVDLLDDVNAANKNAVIYVELSSLYDVEVEFDNQYAYYISNSEPIKKSFAGTVYDNLALLRLNNEFFLRSIYYLSKSDNDWLNQNNISQNIINEALNMKPYRLAKRRGQFIKNLAEVQNKCNNAGNQLIYFLAPYLPAYRDKAIDFADILNIMEQNKAKYKFVNLNTINLPNDMFADRVHTNYKGSVILTDSLITMSQKFKEN</sequence>
<dbReference type="RefSeq" id="WP_114005210.1">
    <property type="nucleotide sequence ID" value="NZ_QGDC01000005.1"/>
</dbReference>